<comment type="caution">
    <text evidence="2">The sequence shown here is derived from an EMBL/GenBank/DDBJ whole genome shotgun (WGS) entry which is preliminary data.</text>
</comment>
<feature type="compositionally biased region" description="Basic and acidic residues" evidence="1">
    <location>
        <begin position="132"/>
        <end position="152"/>
    </location>
</feature>
<evidence type="ECO:0000256" key="1">
    <source>
        <dbReference type="SAM" id="MobiDB-lite"/>
    </source>
</evidence>
<reference evidence="2 3" key="1">
    <citation type="journal article" date="2023" name="G3 (Bethesda)">
        <title>A chromosome-level genome assembly of Zasmidium syzygii isolated from banana leaves.</title>
        <authorList>
            <person name="van Westerhoven A.C."/>
            <person name="Mehrabi R."/>
            <person name="Talebi R."/>
            <person name="Steentjes M.B.F."/>
            <person name="Corcolon B."/>
            <person name="Chong P.A."/>
            <person name="Kema G.H.J."/>
            <person name="Seidl M.F."/>
        </authorList>
    </citation>
    <scope>NUCLEOTIDE SEQUENCE [LARGE SCALE GENOMIC DNA]</scope>
    <source>
        <strain evidence="2 3">P124</strain>
    </source>
</reference>
<protein>
    <submittedName>
        <fullName evidence="2">Uncharacterized protein</fullName>
    </submittedName>
</protein>
<dbReference type="EMBL" id="JAXOVC010000002">
    <property type="protein sequence ID" value="KAK4505240.1"/>
    <property type="molecule type" value="Genomic_DNA"/>
</dbReference>
<feature type="region of interest" description="Disordered" evidence="1">
    <location>
        <begin position="1"/>
        <end position="72"/>
    </location>
</feature>
<dbReference type="Proteomes" id="UP001305779">
    <property type="component" value="Unassembled WGS sequence"/>
</dbReference>
<name>A0ABR0EVE8_ZASCE</name>
<evidence type="ECO:0000313" key="3">
    <source>
        <dbReference type="Proteomes" id="UP001305779"/>
    </source>
</evidence>
<gene>
    <name evidence="2" type="ORF">PRZ48_003203</name>
</gene>
<feature type="compositionally biased region" description="Polar residues" evidence="1">
    <location>
        <begin position="37"/>
        <end position="49"/>
    </location>
</feature>
<proteinExistence type="predicted"/>
<feature type="compositionally biased region" description="Pro residues" evidence="1">
    <location>
        <begin position="1"/>
        <end position="10"/>
    </location>
</feature>
<evidence type="ECO:0000313" key="2">
    <source>
        <dbReference type="EMBL" id="KAK4505240.1"/>
    </source>
</evidence>
<feature type="compositionally biased region" description="Low complexity" evidence="1">
    <location>
        <begin position="203"/>
        <end position="215"/>
    </location>
</feature>
<keyword evidence="3" id="KW-1185">Reference proteome</keyword>
<organism evidence="2 3">
    <name type="scientific">Zasmidium cellare</name>
    <name type="common">Wine cellar mold</name>
    <name type="synonym">Racodium cellare</name>
    <dbReference type="NCBI Taxonomy" id="395010"/>
    <lineage>
        <taxon>Eukaryota</taxon>
        <taxon>Fungi</taxon>
        <taxon>Dikarya</taxon>
        <taxon>Ascomycota</taxon>
        <taxon>Pezizomycotina</taxon>
        <taxon>Dothideomycetes</taxon>
        <taxon>Dothideomycetidae</taxon>
        <taxon>Mycosphaerellales</taxon>
        <taxon>Mycosphaerellaceae</taxon>
        <taxon>Zasmidium</taxon>
    </lineage>
</organism>
<feature type="compositionally biased region" description="Basic and acidic residues" evidence="1">
    <location>
        <begin position="185"/>
        <end position="196"/>
    </location>
</feature>
<accession>A0ABR0EVE8</accession>
<feature type="compositionally biased region" description="Low complexity" evidence="1">
    <location>
        <begin position="22"/>
        <end position="36"/>
    </location>
</feature>
<feature type="region of interest" description="Disordered" evidence="1">
    <location>
        <begin position="106"/>
        <end position="222"/>
    </location>
</feature>
<sequence length="222" mass="24273">MASPSEPSPTPSQEEDEDDGASSGLSDPPSNLSSSSMFVNQTQPRQVSPTPVPKGYRINSITGDLMVDPKSRDSVTNFRKIYHPDVDFSSGRYINESAYAVSLRHVPPNVPTLGPRTKGDDERYRGPPSTRKRAEDAVKQREDSAFEEHAFVKAEPTPGSKLEYPFHEDENWEANLAATPMGKGKKADSGEDVNAKEDDEGDTTLTDPPLLATPPVKNFRIG</sequence>